<sequence length="75" mass="8923">MERFAYLSSRTPQCLQYVNAIPKELWTQSHDRGMRYGWMNCNGVECFNGVLKEARILPITTLTQMIYYRLVTYHD</sequence>
<reference evidence="1 2" key="1">
    <citation type="submission" date="2024-01" db="EMBL/GenBank/DDBJ databases">
        <title>Genome assemblies of Stephania.</title>
        <authorList>
            <person name="Yang L."/>
        </authorList>
    </citation>
    <scope>NUCLEOTIDE SEQUENCE [LARGE SCALE GENOMIC DNA]</scope>
    <source>
        <strain evidence="1">JXDWG</strain>
        <tissue evidence="1">Leaf</tissue>
    </source>
</reference>
<comment type="caution">
    <text evidence="1">The sequence shown here is derived from an EMBL/GenBank/DDBJ whole genome shotgun (WGS) entry which is preliminary data.</text>
</comment>
<name>A0AAP0JGX1_9MAGN</name>
<gene>
    <name evidence="1" type="ORF">Scep_012461</name>
</gene>
<protein>
    <submittedName>
        <fullName evidence="1">Uncharacterized protein</fullName>
    </submittedName>
</protein>
<accession>A0AAP0JGX1</accession>
<dbReference type="Proteomes" id="UP001419268">
    <property type="component" value="Unassembled WGS sequence"/>
</dbReference>
<dbReference type="EMBL" id="JBBNAG010000005">
    <property type="protein sequence ID" value="KAK9132933.1"/>
    <property type="molecule type" value="Genomic_DNA"/>
</dbReference>
<dbReference type="AlphaFoldDB" id="A0AAP0JGX1"/>
<proteinExistence type="predicted"/>
<organism evidence="1 2">
    <name type="scientific">Stephania cephalantha</name>
    <dbReference type="NCBI Taxonomy" id="152367"/>
    <lineage>
        <taxon>Eukaryota</taxon>
        <taxon>Viridiplantae</taxon>
        <taxon>Streptophyta</taxon>
        <taxon>Embryophyta</taxon>
        <taxon>Tracheophyta</taxon>
        <taxon>Spermatophyta</taxon>
        <taxon>Magnoliopsida</taxon>
        <taxon>Ranunculales</taxon>
        <taxon>Menispermaceae</taxon>
        <taxon>Menispermoideae</taxon>
        <taxon>Cissampelideae</taxon>
        <taxon>Stephania</taxon>
    </lineage>
</organism>
<evidence type="ECO:0000313" key="2">
    <source>
        <dbReference type="Proteomes" id="UP001419268"/>
    </source>
</evidence>
<evidence type="ECO:0000313" key="1">
    <source>
        <dbReference type="EMBL" id="KAK9132933.1"/>
    </source>
</evidence>
<keyword evidence="2" id="KW-1185">Reference proteome</keyword>